<evidence type="ECO:0000259" key="4">
    <source>
        <dbReference type="PROSITE" id="PS50071"/>
    </source>
</evidence>
<feature type="DNA-binding region" description="Homeobox" evidence="1">
    <location>
        <begin position="65"/>
        <end position="124"/>
    </location>
</feature>
<dbReference type="Proteomes" id="UP000717585">
    <property type="component" value="Unassembled WGS sequence"/>
</dbReference>
<dbReference type="Pfam" id="PF00046">
    <property type="entry name" value="Homeodomain"/>
    <property type="match status" value="1"/>
</dbReference>
<dbReference type="InterPro" id="IPR009057">
    <property type="entry name" value="Homeodomain-like_sf"/>
</dbReference>
<name>A0A8J6BA15_9EUKA</name>
<feature type="domain" description="Homeobox" evidence="4">
    <location>
        <begin position="63"/>
        <end position="123"/>
    </location>
</feature>
<dbReference type="AlphaFoldDB" id="A0A8J6BA15"/>
<feature type="region of interest" description="Disordered" evidence="3">
    <location>
        <begin position="1"/>
        <end position="30"/>
    </location>
</feature>
<protein>
    <submittedName>
        <fullName evidence="5">Homeobox domain</fullName>
    </submittedName>
</protein>
<gene>
    <name evidence="5" type="ORF">J8273_2764</name>
</gene>
<dbReference type="InterPro" id="IPR001356">
    <property type="entry name" value="HD"/>
</dbReference>
<feature type="region of interest" description="Disordered" evidence="3">
    <location>
        <begin position="47"/>
        <end position="72"/>
    </location>
</feature>
<dbReference type="Gene3D" id="1.10.10.60">
    <property type="entry name" value="Homeodomain-like"/>
    <property type="match status" value="1"/>
</dbReference>
<comment type="subcellular location">
    <subcellularLocation>
        <location evidence="1 2">Nucleus</location>
    </subcellularLocation>
</comment>
<feature type="compositionally biased region" description="Basic residues" evidence="3">
    <location>
        <begin position="54"/>
        <end position="70"/>
    </location>
</feature>
<dbReference type="SUPFAM" id="SSF46689">
    <property type="entry name" value="Homeodomain-like"/>
    <property type="match status" value="1"/>
</dbReference>
<keyword evidence="6" id="KW-1185">Reference proteome</keyword>
<evidence type="ECO:0000256" key="3">
    <source>
        <dbReference type="SAM" id="MobiDB-lite"/>
    </source>
</evidence>
<proteinExistence type="predicted"/>
<feature type="compositionally biased region" description="Polar residues" evidence="3">
    <location>
        <begin position="18"/>
        <end position="30"/>
    </location>
</feature>
<dbReference type="GO" id="GO:0003677">
    <property type="term" value="F:DNA binding"/>
    <property type="evidence" value="ECO:0007669"/>
    <property type="project" value="UniProtKB-UniRule"/>
</dbReference>
<accession>A0A8J6BA15</accession>
<keyword evidence="1 2" id="KW-0238">DNA-binding</keyword>
<keyword evidence="1 2" id="KW-0539">Nucleus</keyword>
<dbReference type="EMBL" id="JAHDYR010000008">
    <property type="protein sequence ID" value="KAG9395852.1"/>
    <property type="molecule type" value="Genomic_DNA"/>
</dbReference>
<organism evidence="5 6">
    <name type="scientific">Carpediemonas membranifera</name>
    <dbReference type="NCBI Taxonomy" id="201153"/>
    <lineage>
        <taxon>Eukaryota</taxon>
        <taxon>Metamonada</taxon>
        <taxon>Carpediemonas-like organisms</taxon>
        <taxon>Carpediemonas</taxon>
    </lineage>
</organism>
<evidence type="ECO:0000313" key="5">
    <source>
        <dbReference type="EMBL" id="KAG9395852.1"/>
    </source>
</evidence>
<keyword evidence="1 2" id="KW-0371">Homeobox</keyword>
<evidence type="ECO:0000256" key="1">
    <source>
        <dbReference type="PROSITE-ProRule" id="PRU00108"/>
    </source>
</evidence>
<dbReference type="CDD" id="cd00086">
    <property type="entry name" value="homeodomain"/>
    <property type="match status" value="1"/>
</dbReference>
<reference evidence="5" key="1">
    <citation type="submission" date="2021-05" db="EMBL/GenBank/DDBJ databases">
        <title>A free-living protist that lacks canonical eukaryotic 1 DNA replication and segregation systems.</title>
        <authorList>
            <person name="Salas-Leiva D.E."/>
            <person name="Tromer E.C."/>
            <person name="Curtis B.A."/>
            <person name="Jerlstrom-Hultqvist J."/>
            <person name="Kolisko M."/>
            <person name="Yi Z."/>
            <person name="Salas-Leiva J.S."/>
            <person name="Gallot-Lavallee L."/>
            <person name="Kops G.J.P.L."/>
            <person name="Archibald J.M."/>
            <person name="Simpson A.G.B."/>
            <person name="Roger A.J."/>
        </authorList>
    </citation>
    <scope>NUCLEOTIDE SEQUENCE</scope>
    <source>
        <strain evidence="5">BICM</strain>
    </source>
</reference>
<sequence>MEMREGAEGGMDVPKATMSPQKGSGLLSNLTEEEAVLADMSKDVSADVPPIKKQITKKQRTTQSRGRRGRSYSPTQYSALVACLQAERYPNREQLINIARYVSLDLIRVRTWYQNARIRGVSDAGTIDIPVTAQEILNGTAAPAGESKDPNVTVAKKDTATQCDLLPSSLFGLYATGALNTILIGLGKVPSRPAGTPEQAPVPAVESETIPQPGFPVLDIEIPYPAPEVGGNKL</sequence>
<dbReference type="GO" id="GO:0005634">
    <property type="term" value="C:nucleus"/>
    <property type="evidence" value="ECO:0007669"/>
    <property type="project" value="UniProtKB-SubCell"/>
</dbReference>
<comment type="caution">
    <text evidence="5">The sequence shown here is derived from an EMBL/GenBank/DDBJ whole genome shotgun (WGS) entry which is preliminary data.</text>
</comment>
<evidence type="ECO:0000313" key="6">
    <source>
        <dbReference type="Proteomes" id="UP000717585"/>
    </source>
</evidence>
<dbReference type="SMART" id="SM00389">
    <property type="entry name" value="HOX"/>
    <property type="match status" value="1"/>
</dbReference>
<dbReference type="PROSITE" id="PS50071">
    <property type="entry name" value="HOMEOBOX_2"/>
    <property type="match status" value="1"/>
</dbReference>
<evidence type="ECO:0000256" key="2">
    <source>
        <dbReference type="RuleBase" id="RU000682"/>
    </source>
</evidence>